<gene>
    <name evidence="1" type="ORF">E6A44_013620</name>
</gene>
<reference evidence="1 2" key="1">
    <citation type="submission" date="2024-12" db="EMBL/GenBank/DDBJ databases">
        <authorList>
            <person name="Hu S."/>
        </authorList>
    </citation>
    <scope>NUCLEOTIDE SEQUENCE [LARGE SCALE GENOMIC DNA]</scope>
    <source>
        <strain evidence="1 2">THG-T11</strain>
    </source>
</reference>
<protein>
    <submittedName>
        <fullName evidence="1">Uncharacterized protein</fullName>
    </submittedName>
</protein>
<dbReference type="EMBL" id="SSHJ02000007">
    <property type="protein sequence ID" value="MFN0256621.1"/>
    <property type="molecule type" value="Genomic_DNA"/>
</dbReference>
<sequence>MRNIKSLIFGLAALVVAFGLVFSMSAFKSNSVKRAPVYFKYEGSTFDETAYRNISNWQHTSAPEEEACIGDSDICILSVDSDNLTAPGSMLDKLDYFFNTDLNGSGQVESYVDNPANREAEQN</sequence>
<keyword evidence="2" id="KW-1185">Reference proteome</keyword>
<dbReference type="RefSeq" id="WP_138723715.1">
    <property type="nucleotide sequence ID" value="NZ_SSHJ02000007.1"/>
</dbReference>
<dbReference type="Proteomes" id="UP001517247">
    <property type="component" value="Unassembled WGS sequence"/>
</dbReference>
<organism evidence="1 2">
    <name type="scientific">Pedobacter ureilyticus</name>
    <dbReference type="NCBI Taxonomy" id="1393051"/>
    <lineage>
        <taxon>Bacteria</taxon>
        <taxon>Pseudomonadati</taxon>
        <taxon>Bacteroidota</taxon>
        <taxon>Sphingobacteriia</taxon>
        <taxon>Sphingobacteriales</taxon>
        <taxon>Sphingobacteriaceae</taxon>
        <taxon>Pedobacter</taxon>
    </lineage>
</organism>
<evidence type="ECO:0000313" key="2">
    <source>
        <dbReference type="Proteomes" id="UP001517247"/>
    </source>
</evidence>
<name>A0ABW9J7X6_9SPHI</name>
<proteinExistence type="predicted"/>
<evidence type="ECO:0000313" key="1">
    <source>
        <dbReference type="EMBL" id="MFN0256621.1"/>
    </source>
</evidence>
<accession>A0ABW9J7X6</accession>
<comment type="caution">
    <text evidence="1">The sequence shown here is derived from an EMBL/GenBank/DDBJ whole genome shotgun (WGS) entry which is preliminary data.</text>
</comment>